<keyword evidence="2" id="KW-0548">Nucleotidyltransferase</keyword>
<dbReference type="Proteomes" id="UP001177769">
    <property type="component" value="Chromosome"/>
</dbReference>
<dbReference type="PANTHER" id="PTHR44757">
    <property type="entry name" value="DIGUANYLATE CYCLASE DGCP"/>
    <property type="match status" value="1"/>
</dbReference>
<dbReference type="Pfam" id="PF00990">
    <property type="entry name" value="GGDEF"/>
    <property type="match status" value="1"/>
</dbReference>
<keyword evidence="3" id="KW-1185">Reference proteome</keyword>
<evidence type="ECO:0000313" key="3">
    <source>
        <dbReference type="Proteomes" id="UP001177769"/>
    </source>
</evidence>
<dbReference type="Gene3D" id="3.30.70.270">
    <property type="match status" value="1"/>
</dbReference>
<dbReference type="InterPro" id="IPR000160">
    <property type="entry name" value="GGDEF_dom"/>
</dbReference>
<dbReference type="InterPro" id="IPR052155">
    <property type="entry name" value="Biofilm_reg_signaling"/>
</dbReference>
<dbReference type="PROSITE" id="PS50887">
    <property type="entry name" value="GGDEF"/>
    <property type="match status" value="1"/>
</dbReference>
<proteinExistence type="predicted"/>
<protein>
    <submittedName>
        <fullName evidence="2">Diguanylate cyclase</fullName>
        <ecNumber evidence="2">2.7.7.65</ecNumber>
    </submittedName>
</protein>
<dbReference type="SUPFAM" id="SSF55073">
    <property type="entry name" value="Nucleotide cyclase"/>
    <property type="match status" value="1"/>
</dbReference>
<dbReference type="RefSeq" id="WP_285234856.1">
    <property type="nucleotide sequence ID" value="NZ_CP116346.1"/>
</dbReference>
<dbReference type="NCBIfam" id="TIGR00254">
    <property type="entry name" value="GGDEF"/>
    <property type="match status" value="1"/>
</dbReference>
<dbReference type="EMBL" id="CP116346">
    <property type="protein sequence ID" value="WIT13736.1"/>
    <property type="molecule type" value="Genomic_DNA"/>
</dbReference>
<organism evidence="2 3">
    <name type="scientific">Paucibacter sediminis</name>
    <dbReference type="NCBI Taxonomy" id="3019553"/>
    <lineage>
        <taxon>Bacteria</taxon>
        <taxon>Pseudomonadati</taxon>
        <taxon>Pseudomonadota</taxon>
        <taxon>Betaproteobacteria</taxon>
        <taxon>Burkholderiales</taxon>
        <taxon>Sphaerotilaceae</taxon>
        <taxon>Roseateles</taxon>
    </lineage>
</organism>
<evidence type="ECO:0000313" key="2">
    <source>
        <dbReference type="EMBL" id="WIT13736.1"/>
    </source>
</evidence>
<dbReference type="EC" id="2.7.7.65" evidence="2"/>
<feature type="domain" description="GGDEF" evidence="1">
    <location>
        <begin position="54"/>
        <end position="180"/>
    </location>
</feature>
<evidence type="ECO:0000259" key="1">
    <source>
        <dbReference type="PROSITE" id="PS50887"/>
    </source>
</evidence>
<name>A0AA95NPH0_9BURK</name>
<dbReference type="InterPro" id="IPR043128">
    <property type="entry name" value="Rev_trsase/Diguanyl_cyclase"/>
</dbReference>
<dbReference type="GO" id="GO:0052621">
    <property type="term" value="F:diguanylate cyclase activity"/>
    <property type="evidence" value="ECO:0007669"/>
    <property type="project" value="UniProtKB-EC"/>
</dbReference>
<gene>
    <name evidence="2" type="ORF">PFX98_08975</name>
</gene>
<accession>A0AA95NPH0</accession>
<dbReference type="KEGG" id="pais:PFX98_08975"/>
<dbReference type="InterPro" id="IPR029787">
    <property type="entry name" value="Nucleotide_cyclase"/>
</dbReference>
<reference evidence="2" key="1">
    <citation type="submission" date="2023-01" db="EMBL/GenBank/DDBJ databases">
        <title>Whole genome sequence of Paucibacter sp. S2-9 isolated from pond sediment.</title>
        <authorList>
            <person name="Jung J.Y."/>
        </authorList>
    </citation>
    <scope>NUCLEOTIDE SEQUENCE</scope>
    <source>
        <strain evidence="2">S2-9</strain>
    </source>
</reference>
<sequence length="180" mass="18910">MSASPSSSPVMPVASPPEARQAQAVACEPIVLPDGEHFAALVSRELAQSRRFGKGMGVLLIDAWPHPPQGDALAGAALLKLRQAVAARLRARVRGSDVVATLGEQRFGVILMNAGRKEAELVQARLHKALGGPYGVDEHHLYVRLVMGAAAFPEMGASGTELVRGAEAALLRNTGLPLRA</sequence>
<keyword evidence="2" id="KW-0808">Transferase</keyword>
<dbReference type="AlphaFoldDB" id="A0AA95NPH0"/>
<dbReference type="PANTHER" id="PTHR44757:SF2">
    <property type="entry name" value="BIOFILM ARCHITECTURE MAINTENANCE PROTEIN MBAA"/>
    <property type="match status" value="1"/>
</dbReference>